<dbReference type="Proteomes" id="UP001054252">
    <property type="component" value="Unassembled WGS sequence"/>
</dbReference>
<comment type="caution">
    <text evidence="1">The sequence shown here is derived from an EMBL/GenBank/DDBJ whole genome shotgun (WGS) entry which is preliminary data.</text>
</comment>
<name>A0AAV5ME80_9ROSI</name>
<reference evidence="1 2" key="1">
    <citation type="journal article" date="2021" name="Commun. Biol.">
        <title>The genome of Shorea leprosula (Dipterocarpaceae) highlights the ecological relevance of drought in aseasonal tropical rainforests.</title>
        <authorList>
            <person name="Ng K.K.S."/>
            <person name="Kobayashi M.J."/>
            <person name="Fawcett J.A."/>
            <person name="Hatakeyama M."/>
            <person name="Paape T."/>
            <person name="Ng C.H."/>
            <person name="Ang C.C."/>
            <person name="Tnah L.H."/>
            <person name="Lee C.T."/>
            <person name="Nishiyama T."/>
            <person name="Sese J."/>
            <person name="O'Brien M.J."/>
            <person name="Copetti D."/>
            <person name="Mohd Noor M.I."/>
            <person name="Ong R.C."/>
            <person name="Putra M."/>
            <person name="Sireger I.Z."/>
            <person name="Indrioko S."/>
            <person name="Kosugi Y."/>
            <person name="Izuno A."/>
            <person name="Isagi Y."/>
            <person name="Lee S.L."/>
            <person name="Shimizu K.K."/>
        </authorList>
    </citation>
    <scope>NUCLEOTIDE SEQUENCE [LARGE SCALE GENOMIC DNA]</scope>
    <source>
        <strain evidence="1">214</strain>
    </source>
</reference>
<gene>
    <name evidence="1" type="ORF">SLEP1_g55029</name>
</gene>
<proteinExistence type="predicted"/>
<accession>A0AAV5ME80</accession>
<organism evidence="1 2">
    <name type="scientific">Rubroshorea leprosula</name>
    <dbReference type="NCBI Taxonomy" id="152421"/>
    <lineage>
        <taxon>Eukaryota</taxon>
        <taxon>Viridiplantae</taxon>
        <taxon>Streptophyta</taxon>
        <taxon>Embryophyta</taxon>
        <taxon>Tracheophyta</taxon>
        <taxon>Spermatophyta</taxon>
        <taxon>Magnoliopsida</taxon>
        <taxon>eudicotyledons</taxon>
        <taxon>Gunneridae</taxon>
        <taxon>Pentapetalae</taxon>
        <taxon>rosids</taxon>
        <taxon>malvids</taxon>
        <taxon>Malvales</taxon>
        <taxon>Dipterocarpaceae</taxon>
        <taxon>Rubroshorea</taxon>
    </lineage>
</organism>
<evidence type="ECO:0000313" key="2">
    <source>
        <dbReference type="Proteomes" id="UP001054252"/>
    </source>
</evidence>
<dbReference type="AlphaFoldDB" id="A0AAV5ME80"/>
<protein>
    <submittedName>
        <fullName evidence="1">Uncharacterized protein</fullName>
    </submittedName>
</protein>
<evidence type="ECO:0000313" key="1">
    <source>
        <dbReference type="EMBL" id="GKV48203.1"/>
    </source>
</evidence>
<sequence>MIQQLLQFDNPIRLSHNGWPEWFSSRCAHTYILWMCVNIQTFQPSFLDPTSCPK</sequence>
<keyword evidence="2" id="KW-1185">Reference proteome</keyword>
<dbReference type="EMBL" id="BPVZ01000249">
    <property type="protein sequence ID" value="GKV48203.1"/>
    <property type="molecule type" value="Genomic_DNA"/>
</dbReference>